<dbReference type="Pfam" id="PF13098">
    <property type="entry name" value="Thioredoxin_2"/>
    <property type="match status" value="1"/>
</dbReference>
<dbReference type="PATRIC" id="fig|279113.9.peg.579"/>
<reference evidence="4 5" key="1">
    <citation type="submission" date="2015-11" db="EMBL/GenBank/DDBJ databases">
        <title>Exploring the genomic traits of fungus-feeding bacterial genus Collimonas.</title>
        <authorList>
            <person name="Song C."/>
            <person name="Schmidt R."/>
            <person name="de Jager V."/>
            <person name="Krzyzanowska D."/>
            <person name="Jongedijk E."/>
            <person name="Cankar K."/>
            <person name="Beekwilder J."/>
            <person name="van Veen A."/>
            <person name="de Boer W."/>
            <person name="van Veen J.A."/>
            <person name="Garbeva P."/>
        </authorList>
    </citation>
    <scope>NUCLEOTIDE SEQUENCE [LARGE SCALE GENOMIC DNA]</scope>
    <source>
        <strain evidence="4 5">Ter91</strain>
    </source>
</reference>
<dbReference type="Gene3D" id="3.40.30.10">
    <property type="entry name" value="Glutaredoxin"/>
    <property type="match status" value="1"/>
</dbReference>
<dbReference type="InterPro" id="IPR051099">
    <property type="entry name" value="AGR/TXD"/>
</dbReference>
<feature type="signal peptide" evidence="2">
    <location>
        <begin position="1"/>
        <end position="23"/>
    </location>
</feature>
<protein>
    <submittedName>
        <fullName evidence="4">Thioredoxin family protein</fullName>
    </submittedName>
</protein>
<gene>
    <name evidence="4" type="ORF">CPter91_0574</name>
</gene>
<feature type="chain" id="PRO_5007277308" evidence="2">
    <location>
        <begin position="24"/>
        <end position="526"/>
    </location>
</feature>
<name>A0A127PYV9_9BURK</name>
<organism evidence="4 5">
    <name type="scientific">Collimonas pratensis</name>
    <dbReference type="NCBI Taxonomy" id="279113"/>
    <lineage>
        <taxon>Bacteria</taxon>
        <taxon>Pseudomonadati</taxon>
        <taxon>Pseudomonadota</taxon>
        <taxon>Betaproteobacteria</taxon>
        <taxon>Burkholderiales</taxon>
        <taxon>Oxalobacteraceae</taxon>
        <taxon>Collimonas</taxon>
    </lineage>
</organism>
<keyword evidence="1 2" id="KW-0732">Signal</keyword>
<dbReference type="CDD" id="cd02947">
    <property type="entry name" value="TRX_family"/>
    <property type="match status" value="1"/>
</dbReference>
<accession>A0A127PYV9</accession>
<dbReference type="PANTHER" id="PTHR15337">
    <property type="entry name" value="ANTERIOR GRADIENT PROTEIN-RELATED"/>
    <property type="match status" value="1"/>
</dbReference>
<evidence type="ECO:0000256" key="1">
    <source>
        <dbReference type="ARBA" id="ARBA00022729"/>
    </source>
</evidence>
<dbReference type="InterPro" id="IPR013766">
    <property type="entry name" value="Thioredoxin_domain"/>
</dbReference>
<evidence type="ECO:0000313" key="4">
    <source>
        <dbReference type="EMBL" id="AMP02969.1"/>
    </source>
</evidence>
<feature type="domain" description="Thioredoxin" evidence="3">
    <location>
        <begin position="29"/>
        <end position="157"/>
    </location>
</feature>
<dbReference type="AlphaFoldDB" id="A0A127PYV9"/>
<dbReference type="SUPFAM" id="SSF52833">
    <property type="entry name" value="Thioredoxin-like"/>
    <property type="match status" value="1"/>
</dbReference>
<evidence type="ECO:0000256" key="2">
    <source>
        <dbReference type="SAM" id="SignalP"/>
    </source>
</evidence>
<evidence type="ECO:0000313" key="5">
    <source>
        <dbReference type="Proteomes" id="UP000074561"/>
    </source>
</evidence>
<sequence length="526" mass="55951">MKIQSASAAIIATLICAAGPASALPAAGQKPAAAATTATTAAVEGINWYEGDVDAAFAFAKANNKPLFLYWGATWCPPCNQVKATIFNRQGFIERSRFFVPVHIDGDSAGAQKLGERFKVRGYPTMILFKPDGTEITRLPGEVDAERYLQTLTLGISANRPVRQILQAALAGGKLSPDEWRLLAYYSWDTDEQQLVGKDLPATLKRLAAASPAGDIANRLALSALVAAANAKPGTVATVDKAAAAAQLNKTLADVRSSRENMDILTNYPAELVQLASDPKSAARTKLLAAANLAMQRLSVDASLSKTDRLSALAAQVSLARIDNPDGALPPALLKEVKQKVAQADSATTDAFERQSVINTAAHALSDAGLLGDSDNLLKAELKRSHAPYYFMLSLASNAKKRGDKGAAISWYEQAYQAAQGPATRLQWGVTYLSGLLELAPQDEARIEKVAHGVFQELGGTQNAFYERNRSVLERLGQKLTAWNNGGSHQAAVGRLRAQLDGVCSKLPTADAQRATCQGLLSPTQA</sequence>
<dbReference type="PROSITE" id="PS51352">
    <property type="entry name" value="THIOREDOXIN_2"/>
    <property type="match status" value="1"/>
</dbReference>
<dbReference type="InterPro" id="IPR036249">
    <property type="entry name" value="Thioredoxin-like_sf"/>
</dbReference>
<dbReference type="STRING" id="279113.CPter91_0574"/>
<dbReference type="EMBL" id="CP013234">
    <property type="protein sequence ID" value="AMP02969.1"/>
    <property type="molecule type" value="Genomic_DNA"/>
</dbReference>
<dbReference type="OrthoDB" id="5733562at2"/>
<dbReference type="InterPro" id="IPR012336">
    <property type="entry name" value="Thioredoxin-like_fold"/>
</dbReference>
<dbReference type="RefSeq" id="WP_061936563.1">
    <property type="nucleotide sequence ID" value="NZ_CP013234.1"/>
</dbReference>
<proteinExistence type="predicted"/>
<dbReference type="PANTHER" id="PTHR15337:SF11">
    <property type="entry name" value="THIOREDOXIN DOMAIN-CONTAINING PROTEIN"/>
    <property type="match status" value="1"/>
</dbReference>
<dbReference type="Proteomes" id="UP000074561">
    <property type="component" value="Chromosome"/>
</dbReference>
<evidence type="ECO:0000259" key="3">
    <source>
        <dbReference type="PROSITE" id="PS51352"/>
    </source>
</evidence>
<dbReference type="KEGG" id="cpra:CPter91_0574"/>